<proteinExistence type="predicted"/>
<evidence type="ECO:0000313" key="2">
    <source>
        <dbReference type="Proteomes" id="UP000886814"/>
    </source>
</evidence>
<dbReference type="Pfam" id="PF13189">
    <property type="entry name" value="Cytidylate_kin2"/>
    <property type="match status" value="1"/>
</dbReference>
<reference evidence="1" key="1">
    <citation type="journal article" date="2021" name="PeerJ">
        <title>Extensive microbial diversity within the chicken gut microbiome revealed by metagenomics and culture.</title>
        <authorList>
            <person name="Gilroy R."/>
            <person name="Ravi A."/>
            <person name="Getino M."/>
            <person name="Pursley I."/>
            <person name="Horton D.L."/>
            <person name="Alikhan N.F."/>
            <person name="Baker D."/>
            <person name="Gharbi K."/>
            <person name="Hall N."/>
            <person name="Watson M."/>
            <person name="Adriaenssens E.M."/>
            <person name="Foster-Nyarko E."/>
            <person name="Jarju S."/>
            <person name="Secka A."/>
            <person name="Antonio M."/>
            <person name="Oren A."/>
            <person name="Chaudhuri R.R."/>
            <person name="La Ragione R."/>
            <person name="Hildebrand F."/>
            <person name="Pallen M.J."/>
        </authorList>
    </citation>
    <scope>NUCLEOTIDE SEQUENCE</scope>
    <source>
        <strain evidence="1">CHK195-9823</strain>
    </source>
</reference>
<keyword evidence="1" id="KW-0808">Transferase</keyword>
<dbReference type="AlphaFoldDB" id="A0A9D1TG26"/>
<sequence length="201" mass="22877">MKYRYITIEREYGSGGTQIGKKLGEVCNVPFYGREILETVAQKRGISTERIDQYEEKATGSLIYSLFLMNRVQSGDANMLPEEGKVFLDEQMEIRRLAQNGPGIFMGHCAAYALKNMKGVAKVFIYCSSEEDIKKRIVEEYGIDPQNVEATRKYYNKKRSAYFRANTGKVWDDKKNYDIVLDSGTLGIEGCVKALKGLFEE</sequence>
<protein>
    <submittedName>
        <fullName evidence="1">Cytidylate kinase-like family protein</fullName>
    </submittedName>
</protein>
<dbReference type="Gene3D" id="3.40.50.300">
    <property type="entry name" value="P-loop containing nucleotide triphosphate hydrolases"/>
    <property type="match status" value="1"/>
</dbReference>
<name>A0A9D1TG26_9FIRM</name>
<evidence type="ECO:0000313" key="1">
    <source>
        <dbReference type="EMBL" id="HIV39479.1"/>
    </source>
</evidence>
<comment type="caution">
    <text evidence="1">The sequence shown here is derived from an EMBL/GenBank/DDBJ whole genome shotgun (WGS) entry which is preliminary data.</text>
</comment>
<dbReference type="InterPro" id="IPR027417">
    <property type="entry name" value="P-loop_NTPase"/>
</dbReference>
<accession>A0A9D1TG26</accession>
<dbReference type="Proteomes" id="UP000886814">
    <property type="component" value="Unassembled WGS sequence"/>
</dbReference>
<gene>
    <name evidence="1" type="ORF">H9747_10880</name>
</gene>
<dbReference type="GO" id="GO:0016301">
    <property type="term" value="F:kinase activity"/>
    <property type="evidence" value="ECO:0007669"/>
    <property type="project" value="UniProtKB-KW"/>
</dbReference>
<dbReference type="EMBL" id="DXIQ01000070">
    <property type="protein sequence ID" value="HIV39479.1"/>
    <property type="molecule type" value="Genomic_DNA"/>
</dbReference>
<organism evidence="1 2">
    <name type="scientific">Candidatus Blautia stercorigallinarum</name>
    <dbReference type="NCBI Taxonomy" id="2838501"/>
    <lineage>
        <taxon>Bacteria</taxon>
        <taxon>Bacillati</taxon>
        <taxon>Bacillota</taxon>
        <taxon>Clostridia</taxon>
        <taxon>Lachnospirales</taxon>
        <taxon>Lachnospiraceae</taxon>
        <taxon>Blautia</taxon>
    </lineage>
</organism>
<reference evidence="1" key="2">
    <citation type="submission" date="2021-04" db="EMBL/GenBank/DDBJ databases">
        <authorList>
            <person name="Gilroy R."/>
        </authorList>
    </citation>
    <scope>NUCLEOTIDE SEQUENCE</scope>
    <source>
        <strain evidence="1">CHK195-9823</strain>
    </source>
</reference>
<keyword evidence="1" id="KW-0418">Kinase</keyword>